<proteinExistence type="predicted"/>
<dbReference type="Proteomes" id="UP001480595">
    <property type="component" value="Unassembled WGS sequence"/>
</dbReference>
<comment type="caution">
    <text evidence="1">The sequence shown here is derived from an EMBL/GenBank/DDBJ whole genome shotgun (WGS) entry which is preliminary data.</text>
</comment>
<dbReference type="EMBL" id="JAQQWL010000004">
    <property type="protein sequence ID" value="KAK8076700.1"/>
    <property type="molecule type" value="Genomic_DNA"/>
</dbReference>
<gene>
    <name evidence="1" type="ORF">PG994_003972</name>
</gene>
<evidence type="ECO:0000313" key="2">
    <source>
        <dbReference type="Proteomes" id="UP001480595"/>
    </source>
</evidence>
<accession>A0ABR1W2K3</accession>
<dbReference type="GeneID" id="92088444"/>
<evidence type="ECO:0000313" key="1">
    <source>
        <dbReference type="EMBL" id="KAK8076700.1"/>
    </source>
</evidence>
<evidence type="ECO:0008006" key="3">
    <source>
        <dbReference type="Google" id="ProtNLM"/>
    </source>
</evidence>
<protein>
    <recommendedName>
        <fullName evidence="3">Secreted protein</fullName>
    </recommendedName>
</protein>
<sequence>MPMVKQLLTTVVLPQTHIWSRNWTALAGLHLHLELKVRAVLMQHDVPPVCSRCRIVRGNRDAEVTPEQVLLTKTTYRG</sequence>
<name>A0ABR1W2K3_9PEZI</name>
<organism evidence="1 2">
    <name type="scientific">Apiospora phragmitis</name>
    <dbReference type="NCBI Taxonomy" id="2905665"/>
    <lineage>
        <taxon>Eukaryota</taxon>
        <taxon>Fungi</taxon>
        <taxon>Dikarya</taxon>
        <taxon>Ascomycota</taxon>
        <taxon>Pezizomycotina</taxon>
        <taxon>Sordariomycetes</taxon>
        <taxon>Xylariomycetidae</taxon>
        <taxon>Amphisphaeriales</taxon>
        <taxon>Apiosporaceae</taxon>
        <taxon>Apiospora</taxon>
    </lineage>
</organism>
<reference evidence="1 2" key="1">
    <citation type="submission" date="2023-01" db="EMBL/GenBank/DDBJ databases">
        <title>Analysis of 21 Apiospora genomes using comparative genomics revels a genus with tremendous synthesis potential of carbohydrate active enzymes and secondary metabolites.</title>
        <authorList>
            <person name="Sorensen T."/>
        </authorList>
    </citation>
    <scope>NUCLEOTIDE SEQUENCE [LARGE SCALE GENOMIC DNA]</scope>
    <source>
        <strain evidence="1 2">CBS 135458</strain>
    </source>
</reference>
<keyword evidence="2" id="KW-1185">Reference proteome</keyword>
<dbReference type="RefSeq" id="XP_066719659.1">
    <property type="nucleotide sequence ID" value="XM_066855381.1"/>
</dbReference>